<dbReference type="Gene3D" id="1.10.357.10">
    <property type="entry name" value="Tetracycline Repressor, domain 2"/>
    <property type="match status" value="1"/>
</dbReference>
<feature type="DNA-binding region" description="H-T-H motif" evidence="4">
    <location>
        <begin position="33"/>
        <end position="52"/>
    </location>
</feature>
<dbReference type="PANTHER" id="PTHR30055">
    <property type="entry name" value="HTH-TYPE TRANSCRIPTIONAL REGULATOR RUTR"/>
    <property type="match status" value="1"/>
</dbReference>
<evidence type="ECO:0000256" key="1">
    <source>
        <dbReference type="ARBA" id="ARBA00023015"/>
    </source>
</evidence>
<dbReference type="Pfam" id="PF00440">
    <property type="entry name" value="TetR_N"/>
    <property type="match status" value="1"/>
</dbReference>
<proteinExistence type="predicted"/>
<protein>
    <submittedName>
        <fullName evidence="6">TetR/AcrR family transcriptional regulator</fullName>
    </submittedName>
</protein>
<dbReference type="EMBL" id="JBITGY010000002">
    <property type="protein sequence ID" value="MFI6497462.1"/>
    <property type="molecule type" value="Genomic_DNA"/>
</dbReference>
<keyword evidence="1" id="KW-0805">Transcription regulation</keyword>
<evidence type="ECO:0000256" key="4">
    <source>
        <dbReference type="PROSITE-ProRule" id="PRU00335"/>
    </source>
</evidence>
<evidence type="ECO:0000313" key="6">
    <source>
        <dbReference type="EMBL" id="MFI6497462.1"/>
    </source>
</evidence>
<dbReference type="RefSeq" id="WP_397080315.1">
    <property type="nucleotide sequence ID" value="NZ_JBITGY010000002.1"/>
</dbReference>
<dbReference type="InterPro" id="IPR050109">
    <property type="entry name" value="HTH-type_TetR-like_transc_reg"/>
</dbReference>
<dbReference type="PROSITE" id="PS50977">
    <property type="entry name" value="HTH_TETR_2"/>
    <property type="match status" value="1"/>
</dbReference>
<evidence type="ECO:0000256" key="3">
    <source>
        <dbReference type="ARBA" id="ARBA00023163"/>
    </source>
</evidence>
<name>A0ABW7YP34_9ACTN</name>
<evidence type="ECO:0000256" key="2">
    <source>
        <dbReference type="ARBA" id="ARBA00023125"/>
    </source>
</evidence>
<keyword evidence="3" id="KW-0804">Transcription</keyword>
<dbReference type="SUPFAM" id="SSF46689">
    <property type="entry name" value="Homeodomain-like"/>
    <property type="match status" value="1"/>
</dbReference>
<dbReference type="PANTHER" id="PTHR30055:SF234">
    <property type="entry name" value="HTH-TYPE TRANSCRIPTIONAL REGULATOR BETI"/>
    <property type="match status" value="1"/>
</dbReference>
<organism evidence="6 7">
    <name type="scientific">Nonomuraea typhae</name>
    <dbReference type="NCBI Taxonomy" id="2603600"/>
    <lineage>
        <taxon>Bacteria</taxon>
        <taxon>Bacillati</taxon>
        <taxon>Actinomycetota</taxon>
        <taxon>Actinomycetes</taxon>
        <taxon>Streptosporangiales</taxon>
        <taxon>Streptosporangiaceae</taxon>
        <taxon>Nonomuraea</taxon>
    </lineage>
</organism>
<keyword evidence="2 4" id="KW-0238">DNA-binding</keyword>
<dbReference type="InterPro" id="IPR023772">
    <property type="entry name" value="DNA-bd_HTH_TetR-type_CS"/>
</dbReference>
<dbReference type="PRINTS" id="PR00455">
    <property type="entry name" value="HTHTETR"/>
</dbReference>
<dbReference type="PROSITE" id="PS01081">
    <property type="entry name" value="HTH_TETR_1"/>
    <property type="match status" value="1"/>
</dbReference>
<evidence type="ECO:0000313" key="7">
    <source>
        <dbReference type="Proteomes" id="UP001612741"/>
    </source>
</evidence>
<accession>A0ABW7YP34</accession>
<gene>
    <name evidence="6" type="ORF">ACIBG2_08765</name>
</gene>
<keyword evidence="7" id="KW-1185">Reference proteome</keyword>
<sequence length="210" mass="22813">MTGLRERKKVRTRHALIAAALRLFTEKGYEETTLAEIAAAADVSTRTFFSYFASKEDVVFYDGEERMQDVLDMVGDREPGEPFTSLLRRVARASLERHANPEDLTLALSPERMHLIMSVPALQARALRLLFDSQLRLARHLHAAYAGEMSLVEAAAAVGALVGAAKLAVMAAVEQGDSMEEVAAAAVTAADLALRGLESVTDRRGLTKTA</sequence>
<reference evidence="6 7" key="1">
    <citation type="submission" date="2024-10" db="EMBL/GenBank/DDBJ databases">
        <title>The Natural Products Discovery Center: Release of the First 8490 Sequenced Strains for Exploring Actinobacteria Biosynthetic Diversity.</title>
        <authorList>
            <person name="Kalkreuter E."/>
            <person name="Kautsar S.A."/>
            <person name="Yang D."/>
            <person name="Bader C.D."/>
            <person name="Teijaro C.N."/>
            <person name="Fluegel L."/>
            <person name="Davis C.M."/>
            <person name="Simpson J.R."/>
            <person name="Lauterbach L."/>
            <person name="Steele A.D."/>
            <person name="Gui C."/>
            <person name="Meng S."/>
            <person name="Li G."/>
            <person name="Viehrig K."/>
            <person name="Ye F."/>
            <person name="Su P."/>
            <person name="Kiefer A.F."/>
            <person name="Nichols A."/>
            <person name="Cepeda A.J."/>
            <person name="Yan W."/>
            <person name="Fan B."/>
            <person name="Jiang Y."/>
            <person name="Adhikari A."/>
            <person name="Zheng C.-J."/>
            <person name="Schuster L."/>
            <person name="Cowan T.M."/>
            <person name="Smanski M.J."/>
            <person name="Chevrette M.G."/>
            <person name="De Carvalho L.P.S."/>
            <person name="Shen B."/>
        </authorList>
    </citation>
    <scope>NUCLEOTIDE SEQUENCE [LARGE SCALE GENOMIC DNA]</scope>
    <source>
        <strain evidence="6 7">NPDC050545</strain>
    </source>
</reference>
<comment type="caution">
    <text evidence="6">The sequence shown here is derived from an EMBL/GenBank/DDBJ whole genome shotgun (WGS) entry which is preliminary data.</text>
</comment>
<dbReference type="InterPro" id="IPR009057">
    <property type="entry name" value="Homeodomain-like_sf"/>
</dbReference>
<evidence type="ECO:0000259" key="5">
    <source>
        <dbReference type="PROSITE" id="PS50977"/>
    </source>
</evidence>
<dbReference type="Proteomes" id="UP001612741">
    <property type="component" value="Unassembled WGS sequence"/>
</dbReference>
<feature type="domain" description="HTH tetR-type" evidence="5">
    <location>
        <begin position="10"/>
        <end position="70"/>
    </location>
</feature>
<dbReference type="InterPro" id="IPR001647">
    <property type="entry name" value="HTH_TetR"/>
</dbReference>